<dbReference type="CDD" id="cd06223">
    <property type="entry name" value="PRTases_typeI"/>
    <property type="match status" value="1"/>
</dbReference>
<accession>A0A7X7R6U2</accession>
<dbReference type="InterPro" id="IPR050137">
    <property type="entry name" value="PyrR_bifunctional"/>
</dbReference>
<evidence type="ECO:0000313" key="3">
    <source>
        <dbReference type="Proteomes" id="UP000536534"/>
    </source>
</evidence>
<proteinExistence type="predicted"/>
<dbReference type="InterPro" id="IPR000836">
    <property type="entry name" value="PRTase_dom"/>
</dbReference>
<protein>
    <submittedName>
        <fullName evidence="2">Phosphoribosyltransferase</fullName>
    </submittedName>
</protein>
<evidence type="ECO:0000259" key="1">
    <source>
        <dbReference type="Pfam" id="PF00156"/>
    </source>
</evidence>
<evidence type="ECO:0000313" key="2">
    <source>
        <dbReference type="EMBL" id="NLF52916.1"/>
    </source>
</evidence>
<dbReference type="PANTHER" id="PTHR11608">
    <property type="entry name" value="BIFUNCTIONAL PROTEIN PYRR"/>
    <property type="match status" value="1"/>
</dbReference>
<reference evidence="2 3" key="1">
    <citation type="journal article" date="2020" name="Biotechnol. Biofuels">
        <title>New insights from the biogas microbiome by comprehensive genome-resolved metagenomics of nearly 1600 species originating from multiple anaerobic digesters.</title>
        <authorList>
            <person name="Campanaro S."/>
            <person name="Treu L."/>
            <person name="Rodriguez-R L.M."/>
            <person name="Kovalovszki A."/>
            <person name="Ziels R.M."/>
            <person name="Maus I."/>
            <person name="Zhu X."/>
            <person name="Kougias P.G."/>
            <person name="Basile A."/>
            <person name="Luo G."/>
            <person name="Schluter A."/>
            <person name="Konstantinidis K.T."/>
            <person name="Angelidaki I."/>
        </authorList>
    </citation>
    <scope>NUCLEOTIDE SEQUENCE [LARGE SCALE GENOMIC DNA]</scope>
    <source>
        <strain evidence="2">AS06rmzACSIP_256</strain>
    </source>
</reference>
<sequence>MDRPPGKRTCLYDTEQLDRVVADMARQAAGLLNGRDKVAVIGILRRGAPLADRLTALLTGRYGMPPPLRLDLSIKRYADDLSLLYPETRLTEQAQHAALDLAGYTLVVVDDVLYTGHSLLRAIEYLARKQPAEIRVVTLADRGATLLPLRTDVVGVRLDIAPADIIECNVPPYEPAFRIELLQPQRA</sequence>
<keyword evidence="2" id="KW-0808">Transferase</keyword>
<dbReference type="Gene3D" id="3.40.50.2020">
    <property type="match status" value="1"/>
</dbReference>
<comment type="caution">
    <text evidence="2">The sequence shown here is derived from an EMBL/GenBank/DDBJ whole genome shotgun (WGS) entry which is preliminary data.</text>
</comment>
<dbReference type="AlphaFoldDB" id="A0A7X7R6U2"/>
<dbReference type="GO" id="GO:0016757">
    <property type="term" value="F:glycosyltransferase activity"/>
    <property type="evidence" value="ECO:0007669"/>
    <property type="project" value="UniProtKB-KW"/>
</dbReference>
<dbReference type="Pfam" id="PF00156">
    <property type="entry name" value="Pribosyltran"/>
    <property type="match status" value="1"/>
</dbReference>
<gene>
    <name evidence="2" type="ORF">GX576_00665</name>
</gene>
<dbReference type="EMBL" id="JAAYYV010000015">
    <property type="protein sequence ID" value="NLF52916.1"/>
    <property type="molecule type" value="Genomic_DNA"/>
</dbReference>
<dbReference type="Proteomes" id="UP000536534">
    <property type="component" value="Unassembled WGS sequence"/>
</dbReference>
<dbReference type="InterPro" id="IPR029057">
    <property type="entry name" value="PRTase-like"/>
</dbReference>
<dbReference type="PANTHER" id="PTHR11608:SF0">
    <property type="entry name" value="BIFUNCTIONAL PROTEIN PYRR"/>
    <property type="match status" value="1"/>
</dbReference>
<organism evidence="2 3">
    <name type="scientific">Thauera phenolivorans</name>
    <dbReference type="NCBI Taxonomy" id="1792543"/>
    <lineage>
        <taxon>Bacteria</taxon>
        <taxon>Pseudomonadati</taxon>
        <taxon>Pseudomonadota</taxon>
        <taxon>Betaproteobacteria</taxon>
        <taxon>Rhodocyclales</taxon>
        <taxon>Zoogloeaceae</taxon>
        <taxon>Thauera</taxon>
    </lineage>
</organism>
<name>A0A7X7R6U2_9RHOO</name>
<dbReference type="SUPFAM" id="SSF53271">
    <property type="entry name" value="PRTase-like"/>
    <property type="match status" value="1"/>
</dbReference>
<keyword evidence="2" id="KW-0328">Glycosyltransferase</keyword>
<feature type="domain" description="Phosphoribosyltransferase" evidence="1">
    <location>
        <begin position="12"/>
        <end position="165"/>
    </location>
</feature>